<feature type="transmembrane region" description="Helical" evidence="2">
    <location>
        <begin position="207"/>
        <end position="228"/>
    </location>
</feature>
<gene>
    <name evidence="4" type="ORF">OSIN01602_LOCUS13173</name>
</gene>
<dbReference type="EMBL" id="HBGO01022921">
    <property type="protein sequence ID" value="CAD9345639.1"/>
    <property type="molecule type" value="Transcribed_RNA"/>
</dbReference>
<feature type="compositionally biased region" description="Low complexity" evidence="1">
    <location>
        <begin position="137"/>
        <end position="152"/>
    </location>
</feature>
<organism evidence="4">
    <name type="scientific">Trieres chinensis</name>
    <name type="common">Marine centric diatom</name>
    <name type="synonym">Odontella sinensis</name>
    <dbReference type="NCBI Taxonomy" id="1514140"/>
    <lineage>
        <taxon>Eukaryota</taxon>
        <taxon>Sar</taxon>
        <taxon>Stramenopiles</taxon>
        <taxon>Ochrophyta</taxon>
        <taxon>Bacillariophyta</taxon>
        <taxon>Mediophyceae</taxon>
        <taxon>Biddulphiophycidae</taxon>
        <taxon>Eupodiscales</taxon>
        <taxon>Parodontellaceae</taxon>
        <taxon>Trieres</taxon>
    </lineage>
</organism>
<feature type="chain" id="PRO_5030515696" description="PS II complex 12 kDa extrinsic protein" evidence="3">
    <location>
        <begin position="22"/>
        <end position="251"/>
    </location>
</feature>
<feature type="region of interest" description="Disordered" evidence="1">
    <location>
        <begin position="110"/>
        <end position="202"/>
    </location>
</feature>
<feature type="signal peptide" evidence="3">
    <location>
        <begin position="1"/>
        <end position="21"/>
    </location>
</feature>
<proteinExistence type="predicted"/>
<dbReference type="AlphaFoldDB" id="A0A7S2ENB9"/>
<evidence type="ECO:0008006" key="5">
    <source>
        <dbReference type="Google" id="ProtNLM"/>
    </source>
</evidence>
<sequence length="251" mass="25632">MKTSSFSFLLVLAAASSEVLALKMSDSAAASAAAVASSAVPARKRISFDPKRRPPFGPSTIAGFEFGRVGSNGWENKDILRSEEAEFDEFVRLLPALSMSMSMPLVTSITGEDKDVGGEEDENEPPTSVTDDRAPQGGSSSEGEVGTSNSGSREGDRDGEGDTTSAAAAGSEDENNGTAIGPSVEQAQSAEGSVRGADSARSGPRDAVVASVVAVAVAVAAVAAAMLYGRRRSGLINSSGSFMSQQTVSDL</sequence>
<evidence type="ECO:0000313" key="4">
    <source>
        <dbReference type="EMBL" id="CAD9345639.1"/>
    </source>
</evidence>
<protein>
    <recommendedName>
        <fullName evidence="5">PS II complex 12 kDa extrinsic protein</fullName>
    </recommendedName>
</protein>
<keyword evidence="3" id="KW-0732">Signal</keyword>
<evidence type="ECO:0000256" key="3">
    <source>
        <dbReference type="SAM" id="SignalP"/>
    </source>
</evidence>
<keyword evidence="2" id="KW-1133">Transmembrane helix</keyword>
<evidence type="ECO:0000256" key="2">
    <source>
        <dbReference type="SAM" id="Phobius"/>
    </source>
</evidence>
<keyword evidence="2" id="KW-0812">Transmembrane</keyword>
<accession>A0A7S2ENB9</accession>
<evidence type="ECO:0000256" key="1">
    <source>
        <dbReference type="SAM" id="MobiDB-lite"/>
    </source>
</evidence>
<keyword evidence="2" id="KW-0472">Membrane</keyword>
<reference evidence="4" key="1">
    <citation type="submission" date="2021-01" db="EMBL/GenBank/DDBJ databases">
        <authorList>
            <person name="Corre E."/>
            <person name="Pelletier E."/>
            <person name="Niang G."/>
            <person name="Scheremetjew M."/>
            <person name="Finn R."/>
            <person name="Kale V."/>
            <person name="Holt S."/>
            <person name="Cochrane G."/>
            <person name="Meng A."/>
            <person name="Brown T."/>
            <person name="Cohen L."/>
        </authorList>
    </citation>
    <scope>NUCLEOTIDE SEQUENCE</scope>
    <source>
        <strain evidence="4">Grunow 1884</strain>
    </source>
</reference>
<name>A0A7S2ENB9_TRICV</name>